<accession>A0AA88D206</accession>
<protein>
    <submittedName>
        <fullName evidence="2">Uncharacterized protein</fullName>
    </submittedName>
</protein>
<evidence type="ECO:0000256" key="1">
    <source>
        <dbReference type="SAM" id="MobiDB-lite"/>
    </source>
</evidence>
<feature type="compositionally biased region" description="Basic residues" evidence="1">
    <location>
        <begin position="70"/>
        <end position="81"/>
    </location>
</feature>
<comment type="caution">
    <text evidence="2">The sequence shown here is derived from an EMBL/GenBank/DDBJ whole genome shotgun (WGS) entry which is preliminary data.</text>
</comment>
<name>A0AA88D206_FICCA</name>
<feature type="region of interest" description="Disordered" evidence="1">
    <location>
        <begin position="1"/>
        <end position="20"/>
    </location>
</feature>
<organism evidence="2 3">
    <name type="scientific">Ficus carica</name>
    <name type="common">Common fig</name>
    <dbReference type="NCBI Taxonomy" id="3494"/>
    <lineage>
        <taxon>Eukaryota</taxon>
        <taxon>Viridiplantae</taxon>
        <taxon>Streptophyta</taxon>
        <taxon>Embryophyta</taxon>
        <taxon>Tracheophyta</taxon>
        <taxon>Spermatophyta</taxon>
        <taxon>Magnoliopsida</taxon>
        <taxon>eudicotyledons</taxon>
        <taxon>Gunneridae</taxon>
        <taxon>Pentapetalae</taxon>
        <taxon>rosids</taxon>
        <taxon>fabids</taxon>
        <taxon>Rosales</taxon>
        <taxon>Moraceae</taxon>
        <taxon>Ficeae</taxon>
        <taxon>Ficus</taxon>
    </lineage>
</organism>
<dbReference type="Proteomes" id="UP001187192">
    <property type="component" value="Unassembled WGS sequence"/>
</dbReference>
<dbReference type="AlphaFoldDB" id="A0AA88D206"/>
<evidence type="ECO:0000313" key="3">
    <source>
        <dbReference type="Proteomes" id="UP001187192"/>
    </source>
</evidence>
<sequence length="125" mass="14734">MVIEVKGDGESSTRAEQGSELDYDGRRMSEIALGTWTIWRLWGVKWTNYNFIKSPLLFCFTRALGPVHHSRVPSHRRPSARRPHEPTTIQSQQEARRWAWRSAKFRRRGEAEGRWQWLVKPTGWS</sequence>
<feature type="compositionally biased region" description="Basic and acidic residues" evidence="1">
    <location>
        <begin position="1"/>
        <end position="13"/>
    </location>
</feature>
<keyword evidence="3" id="KW-1185">Reference proteome</keyword>
<proteinExistence type="predicted"/>
<evidence type="ECO:0000313" key="2">
    <source>
        <dbReference type="EMBL" id="GMN39536.1"/>
    </source>
</evidence>
<feature type="region of interest" description="Disordered" evidence="1">
    <location>
        <begin position="70"/>
        <end position="94"/>
    </location>
</feature>
<reference evidence="2" key="1">
    <citation type="submission" date="2023-07" db="EMBL/GenBank/DDBJ databases">
        <title>draft genome sequence of fig (Ficus carica).</title>
        <authorList>
            <person name="Takahashi T."/>
            <person name="Nishimura K."/>
        </authorList>
    </citation>
    <scope>NUCLEOTIDE SEQUENCE</scope>
</reference>
<dbReference type="EMBL" id="BTGU01000009">
    <property type="protein sequence ID" value="GMN39536.1"/>
    <property type="molecule type" value="Genomic_DNA"/>
</dbReference>
<gene>
    <name evidence="2" type="ORF">TIFTF001_008762</name>
</gene>